<sequence>MKAFIVFACFLACSTAFSVHKPAPVMGQREEMDLAFIKEHFDKFVEFLKQYDPVDVESQTLFDIMGMYVKLNKLHIEGFSNMKADLSVDITFPQFKVKFEFDLPAISGSVEKFESTLPFIFGEGGANFEMKNGRVSVEIVYDLMSGLKPTQVMSSVESANFKITGFNNDEVLSQTITEAVNNFFNNTLNSAETHKIIGTVVDTIINIVLEVMKNQGN</sequence>
<organism evidence="2">
    <name type="scientific">Photinus pyralis</name>
    <name type="common">Common eastern firefly</name>
    <name type="synonym">Lampyris pyralis</name>
    <dbReference type="NCBI Taxonomy" id="7054"/>
    <lineage>
        <taxon>Eukaryota</taxon>
        <taxon>Metazoa</taxon>
        <taxon>Ecdysozoa</taxon>
        <taxon>Arthropoda</taxon>
        <taxon>Hexapoda</taxon>
        <taxon>Insecta</taxon>
        <taxon>Pterygota</taxon>
        <taxon>Neoptera</taxon>
        <taxon>Endopterygota</taxon>
        <taxon>Coleoptera</taxon>
        <taxon>Polyphaga</taxon>
        <taxon>Elateriformia</taxon>
        <taxon>Elateroidea</taxon>
        <taxon>Lampyridae</taxon>
        <taxon>Lampyrinae</taxon>
        <taxon>Photinus</taxon>
    </lineage>
</organism>
<keyword evidence="1" id="KW-0732">Signal</keyword>
<protein>
    <recommendedName>
        <fullName evidence="5">Lipid-binding serum glycoprotein N-terminal domain-containing protein</fullName>
    </recommendedName>
</protein>
<name>A0A1Y1KTL8_PHOPY</name>
<evidence type="ECO:0000313" key="4">
    <source>
        <dbReference type="Proteomes" id="UP000327044"/>
    </source>
</evidence>
<accession>A0A1Y1KTL8</accession>
<evidence type="ECO:0000313" key="3">
    <source>
        <dbReference type="EMBL" id="KAB0798188.1"/>
    </source>
</evidence>
<keyword evidence="4" id="KW-1185">Reference proteome</keyword>
<dbReference type="AlphaFoldDB" id="A0A1Y1KTL8"/>
<evidence type="ECO:0000313" key="2">
    <source>
        <dbReference type="EMBL" id="JAV64674.1"/>
    </source>
</evidence>
<gene>
    <name evidence="3" type="ORF">PPYR_09181</name>
</gene>
<dbReference type="InParanoid" id="A0A1Y1KTL8"/>
<evidence type="ECO:0000256" key="1">
    <source>
        <dbReference type="SAM" id="SignalP"/>
    </source>
</evidence>
<dbReference type="Gene3D" id="3.15.10.30">
    <property type="entry name" value="Haemolymph juvenile hormone binding protein"/>
    <property type="match status" value="1"/>
</dbReference>
<dbReference type="EMBL" id="VVIM01000006">
    <property type="protein sequence ID" value="KAB0798188.1"/>
    <property type="molecule type" value="Genomic_DNA"/>
</dbReference>
<feature type="signal peptide" evidence="1">
    <location>
        <begin position="1"/>
        <end position="16"/>
    </location>
</feature>
<proteinExistence type="predicted"/>
<reference evidence="3" key="3">
    <citation type="submission" date="2019-08" db="EMBL/GenBank/DDBJ databases">
        <authorList>
            <consortium name="Photinus pyralis genome working group"/>
            <person name="Fallon T.R."/>
            <person name="Sander Lower S.E."/>
            <person name="Weng J.-K."/>
        </authorList>
    </citation>
    <scope>NUCLEOTIDE SEQUENCE</scope>
    <source>
        <strain evidence="3">1611_PpyrPB1</strain>
        <tissue evidence="3">Whole body</tissue>
    </source>
</reference>
<dbReference type="Proteomes" id="UP000327044">
    <property type="component" value="Unassembled WGS sequence"/>
</dbReference>
<reference evidence="2" key="1">
    <citation type="journal article" date="2016" name="Sci. Rep.">
        <title>Molecular characterization of firefly nuptial gifts: a multi-omics approach sheds light on postcopulatory sexual selection.</title>
        <authorList>
            <person name="Al-Wathiqui N."/>
            <person name="Fallon T.R."/>
            <person name="South A."/>
            <person name="Weng J.K."/>
            <person name="Lewis S.M."/>
        </authorList>
    </citation>
    <scope>NUCLEOTIDE SEQUENCE</scope>
</reference>
<dbReference type="EMBL" id="GEZM01074100">
    <property type="protein sequence ID" value="JAV64674.1"/>
    <property type="molecule type" value="Transcribed_RNA"/>
</dbReference>
<dbReference type="InterPro" id="IPR038606">
    <property type="entry name" value="To_sf"/>
</dbReference>
<feature type="chain" id="PRO_5036312524" description="Lipid-binding serum glycoprotein N-terminal domain-containing protein" evidence="1">
    <location>
        <begin position="17"/>
        <end position="217"/>
    </location>
</feature>
<reference evidence="3 4" key="2">
    <citation type="journal article" date="2018" name="Elife">
        <title>Firefly genomes illuminate parallel origins of bioluminescence in beetles.</title>
        <authorList>
            <person name="Fallon T.R."/>
            <person name="Lower S.E."/>
            <person name="Chang C.H."/>
            <person name="Bessho-Uehara M."/>
            <person name="Martin G.J."/>
            <person name="Bewick A.J."/>
            <person name="Behringer M."/>
            <person name="Debat H.J."/>
            <person name="Wong I."/>
            <person name="Day J.C."/>
            <person name="Suvorov A."/>
            <person name="Silva C.J."/>
            <person name="Stanger-Hall K.F."/>
            <person name="Hall D.W."/>
            <person name="Schmitz R.J."/>
            <person name="Nelson D.R."/>
            <person name="Lewis S.M."/>
            <person name="Shigenobu S."/>
            <person name="Bybee S.M."/>
            <person name="Larracuente A.M."/>
            <person name="Oba Y."/>
            <person name="Weng J.K."/>
        </authorList>
    </citation>
    <scope>NUCLEOTIDE SEQUENCE [LARGE SCALE GENOMIC DNA]</scope>
    <source>
        <strain evidence="3">1611_PpyrPB1</strain>
        <tissue evidence="3">Whole body</tissue>
    </source>
</reference>
<evidence type="ECO:0008006" key="5">
    <source>
        <dbReference type="Google" id="ProtNLM"/>
    </source>
</evidence>